<evidence type="ECO:0000313" key="1">
    <source>
        <dbReference type="EMBL" id="CAF3703257.1"/>
    </source>
</evidence>
<dbReference type="AlphaFoldDB" id="A0A818V869"/>
<accession>A0A818V869</accession>
<protein>
    <submittedName>
        <fullName evidence="1">Uncharacterized protein</fullName>
    </submittedName>
</protein>
<comment type="caution">
    <text evidence="1">The sequence shown here is derived from an EMBL/GenBank/DDBJ whole genome shotgun (WGS) entry which is preliminary data.</text>
</comment>
<evidence type="ECO:0000313" key="2">
    <source>
        <dbReference type="Proteomes" id="UP000663881"/>
    </source>
</evidence>
<dbReference type="Proteomes" id="UP000663881">
    <property type="component" value="Unassembled WGS sequence"/>
</dbReference>
<reference evidence="1" key="1">
    <citation type="submission" date="2021-02" db="EMBL/GenBank/DDBJ databases">
        <authorList>
            <person name="Nowell W R."/>
        </authorList>
    </citation>
    <scope>NUCLEOTIDE SEQUENCE</scope>
</reference>
<gene>
    <name evidence="1" type="ORF">OKA104_LOCUS12649</name>
</gene>
<dbReference type="EMBL" id="CAJOAY010000615">
    <property type="protein sequence ID" value="CAF3703257.1"/>
    <property type="molecule type" value="Genomic_DNA"/>
</dbReference>
<organism evidence="1 2">
    <name type="scientific">Adineta steineri</name>
    <dbReference type="NCBI Taxonomy" id="433720"/>
    <lineage>
        <taxon>Eukaryota</taxon>
        <taxon>Metazoa</taxon>
        <taxon>Spiralia</taxon>
        <taxon>Gnathifera</taxon>
        <taxon>Rotifera</taxon>
        <taxon>Eurotatoria</taxon>
        <taxon>Bdelloidea</taxon>
        <taxon>Adinetida</taxon>
        <taxon>Adinetidae</taxon>
        <taxon>Adineta</taxon>
    </lineage>
</organism>
<name>A0A818V869_9BILA</name>
<sequence>MLKRSQYSCIGVNKKLDKLARDITFTHSINLVTTLPNEHHNSILDRFCLLILQRIQHNIECLTLDSLSVDRVLRIENYSKLHKLSLVNLPIEMVCRIFNDESSLVYIISHQITHLIVTTNMDNKDEHIRKLFKNIFTNIIRMFMNLIQFNFSWYSDLSYSPNVFIDLPSRPCYASNISCLNVRLNDLNDCICLLNTDLSQLHTLVVEIDWIRETLMVLNNTETVSNLKCFSLISFRKTIEYDTKIVPLLRHMSKLEKLTLSLIVDRRNSFIDGHHLVNDILSEMSHLHTFIFNIITKRVIIDEEFLPTRDNILRPLIEKGHNVDCYTDYCTISNGQCHIYSLPFNLECMHMFTNKFPDGCVFVNVRHFVARSVWHPLEHEFFAQVSKAFPLLNKLSVHSRIGQEKKLPYQQAKYEQTSSIIEFPHLTVLDLSGSSLDYVKQFLFDFYTRLPSLNTLQVEYELLLFATQYFTEDAARANCLKANVVCLAADIKCQWTGPRQELNDHMRRCDFQRMRPVLDQLIMENEHLKEQLAIIECNSSINCSASGGGGHCISTDNQINTYKCTGCTYGGPVTNGACPANPCVGSVNCNSTSGGGSCQANGGGSADYRCIDCTYSGAVTNGACPANPCVGSVNCNSAGGGGTCQESGGGSADYKCIGCTYGLNVTNGACPASPCISSANCNSAGGGGTCQASGAGSADYKCIGCTYGLIVTNGACPANPCTSSANCNSAGGGGTCQASGAGSADYKCTDCSYGADVTNGACPSNPCTDLVNCNSAGGGGNCQPIGNGNTGYTCIGCNYGTAVTNGACPANPCTGSINCNSANGGGTCQPIGNGNPGYTCTSCISGGPVINGLCPSIVETVLNIATIIELPYVQLQ</sequence>
<proteinExistence type="predicted"/>